<gene>
    <name evidence="2" type="ORF">SAMN05444372_10231</name>
</gene>
<dbReference type="Proteomes" id="UP000184020">
    <property type="component" value="Unassembled WGS sequence"/>
</dbReference>
<dbReference type="OrthoDB" id="797757at2"/>
<dbReference type="AlphaFoldDB" id="A0A1M5GJZ6"/>
<feature type="region of interest" description="Disordered" evidence="1">
    <location>
        <begin position="122"/>
        <end position="141"/>
    </location>
</feature>
<dbReference type="STRING" id="229205.SAMN05444372_10231"/>
<keyword evidence="3" id="KW-1185">Reference proteome</keyword>
<reference evidence="3" key="1">
    <citation type="submission" date="2016-11" db="EMBL/GenBank/DDBJ databases">
        <authorList>
            <person name="Varghese N."/>
            <person name="Submissions S."/>
        </authorList>
    </citation>
    <scope>NUCLEOTIDE SEQUENCE [LARGE SCALE GENOMIC DNA]</scope>
    <source>
        <strain evidence="3">DSM 17659</strain>
    </source>
</reference>
<protein>
    <submittedName>
        <fullName evidence="2">Uncharacterized protein</fullName>
    </submittedName>
</protein>
<organism evidence="2 3">
    <name type="scientific">Flavobacterium micromati</name>
    <dbReference type="NCBI Taxonomy" id="229205"/>
    <lineage>
        <taxon>Bacteria</taxon>
        <taxon>Pseudomonadati</taxon>
        <taxon>Bacteroidota</taxon>
        <taxon>Flavobacteriia</taxon>
        <taxon>Flavobacteriales</taxon>
        <taxon>Flavobacteriaceae</taxon>
        <taxon>Flavobacterium</taxon>
    </lineage>
</organism>
<evidence type="ECO:0000313" key="3">
    <source>
        <dbReference type="Proteomes" id="UP000184020"/>
    </source>
</evidence>
<accession>A0A1M5GJZ6</accession>
<proteinExistence type="predicted"/>
<dbReference type="EMBL" id="FQWF01000002">
    <property type="protein sequence ID" value="SHG04028.1"/>
    <property type="molecule type" value="Genomic_DNA"/>
</dbReference>
<dbReference type="RefSeq" id="WP_073016820.1">
    <property type="nucleotide sequence ID" value="NZ_FQWF01000002.1"/>
</dbReference>
<sequence length="141" mass="15947">MTQKPTVTNQNQKKTVNSIPLKTAQKWAKRWRNKESSYNKYNELSAFLIPSIDLAEVLAEKGSEYVRAYIGVEKIAPTTKGEKPTYVEKLMFVATKLNLETGIYEDMIPLASDNDTNEEIGIYDLSRPCPPYGDPTSPLEQ</sequence>
<evidence type="ECO:0000313" key="2">
    <source>
        <dbReference type="EMBL" id="SHG04028.1"/>
    </source>
</evidence>
<evidence type="ECO:0000256" key="1">
    <source>
        <dbReference type="SAM" id="MobiDB-lite"/>
    </source>
</evidence>
<name>A0A1M5GJZ6_9FLAO</name>